<feature type="domain" description="MORF/ORRM1/DAG-like MORF" evidence="5">
    <location>
        <begin position="104"/>
        <end position="146"/>
    </location>
</feature>
<keyword evidence="7" id="KW-1185">Reference proteome</keyword>
<evidence type="ECO:0000256" key="1">
    <source>
        <dbReference type="ARBA" id="ARBA00022664"/>
    </source>
</evidence>
<feature type="compositionally biased region" description="Polar residues" evidence="3">
    <location>
        <begin position="268"/>
        <end position="292"/>
    </location>
</feature>
<dbReference type="GO" id="GO:0016554">
    <property type="term" value="P:cytidine to uridine editing"/>
    <property type="evidence" value="ECO:0007669"/>
    <property type="project" value="InterPro"/>
</dbReference>
<dbReference type="GO" id="GO:0006397">
    <property type="term" value="P:mRNA processing"/>
    <property type="evidence" value="ECO:0007669"/>
    <property type="project" value="UniProtKB-KW"/>
</dbReference>
<dbReference type="GO" id="GO:0005739">
    <property type="term" value="C:mitochondrion"/>
    <property type="evidence" value="ECO:0007669"/>
    <property type="project" value="TreeGrafter"/>
</dbReference>
<keyword evidence="4" id="KW-1133">Transmembrane helix</keyword>
<dbReference type="GO" id="GO:0080156">
    <property type="term" value="P:mitochondrial mRNA modification"/>
    <property type="evidence" value="ECO:0007669"/>
    <property type="project" value="TreeGrafter"/>
</dbReference>
<feature type="compositionally biased region" description="Low complexity" evidence="3">
    <location>
        <begin position="304"/>
        <end position="335"/>
    </location>
</feature>
<reference evidence="6 7" key="1">
    <citation type="submission" date="2024-05" db="EMBL/GenBank/DDBJ databases">
        <title>Haplotype-resolved chromosome-level genome assembly of Huyou (Citrus changshanensis).</title>
        <authorList>
            <person name="Miao C."/>
            <person name="Chen W."/>
            <person name="Wu Y."/>
            <person name="Wang L."/>
            <person name="Zhao S."/>
            <person name="Grierson D."/>
            <person name="Xu C."/>
            <person name="Chen K."/>
        </authorList>
    </citation>
    <scope>NUCLEOTIDE SEQUENCE [LARGE SCALE GENOMIC DNA]</scope>
    <source>
        <strain evidence="6">01-14</strain>
        <tissue evidence="6">Leaf</tissue>
    </source>
</reference>
<comment type="caution">
    <text evidence="6">The sequence shown here is derived from an EMBL/GenBank/DDBJ whole genome shotgun (WGS) entry which is preliminary data.</text>
</comment>
<organism evidence="6 7">
    <name type="scientific">Citrus x changshan-huyou</name>
    <dbReference type="NCBI Taxonomy" id="2935761"/>
    <lineage>
        <taxon>Eukaryota</taxon>
        <taxon>Viridiplantae</taxon>
        <taxon>Streptophyta</taxon>
        <taxon>Embryophyta</taxon>
        <taxon>Tracheophyta</taxon>
        <taxon>Spermatophyta</taxon>
        <taxon>Magnoliopsida</taxon>
        <taxon>eudicotyledons</taxon>
        <taxon>Gunneridae</taxon>
        <taxon>Pentapetalae</taxon>
        <taxon>rosids</taxon>
        <taxon>malvids</taxon>
        <taxon>Sapindales</taxon>
        <taxon>Rutaceae</taxon>
        <taxon>Aurantioideae</taxon>
        <taxon>Citrus</taxon>
    </lineage>
</organism>
<evidence type="ECO:0000256" key="2">
    <source>
        <dbReference type="ARBA" id="ARBA00022946"/>
    </source>
</evidence>
<dbReference type="InterPro" id="IPR054059">
    <property type="entry name" value="MORF/ORRM1/DAG-like_MORF"/>
</dbReference>
<evidence type="ECO:0000256" key="4">
    <source>
        <dbReference type="SAM" id="Phobius"/>
    </source>
</evidence>
<dbReference type="PANTHER" id="PTHR31346:SF5">
    <property type="entry name" value="MULTIPLE ORGANELLAR RNA EDITING FACTOR 1, MITOCHONDRIAL"/>
    <property type="match status" value="1"/>
</dbReference>
<keyword evidence="4" id="KW-0812">Transmembrane</keyword>
<evidence type="ECO:0000313" key="7">
    <source>
        <dbReference type="Proteomes" id="UP001428341"/>
    </source>
</evidence>
<evidence type="ECO:0000256" key="3">
    <source>
        <dbReference type="SAM" id="MobiDB-lite"/>
    </source>
</evidence>
<evidence type="ECO:0000313" key="6">
    <source>
        <dbReference type="EMBL" id="KAK9214213.1"/>
    </source>
</evidence>
<dbReference type="AlphaFoldDB" id="A0AAP0QPG6"/>
<dbReference type="EMBL" id="JBCGBO010000003">
    <property type="protein sequence ID" value="KAK9214213.1"/>
    <property type="molecule type" value="Genomic_DNA"/>
</dbReference>
<proteinExistence type="predicted"/>
<accession>A0AAP0QPG6</accession>
<feature type="domain" description="MORF/ORRM1/DAG-like MORF" evidence="5">
    <location>
        <begin position="172"/>
        <end position="229"/>
    </location>
</feature>
<feature type="region of interest" description="Disordered" evidence="3">
    <location>
        <begin position="232"/>
        <end position="445"/>
    </location>
</feature>
<protein>
    <recommendedName>
        <fullName evidence="5">MORF/ORRM1/DAG-like MORF domain-containing protein</fullName>
    </recommendedName>
</protein>
<dbReference type="InterPro" id="IPR039206">
    <property type="entry name" value="MORF/ORRM1/DAG-like"/>
</dbReference>
<dbReference type="Pfam" id="PF21864">
    <property type="entry name" value="MORF_dom"/>
    <property type="match status" value="2"/>
</dbReference>
<feature type="region of interest" description="Disordered" evidence="3">
    <location>
        <begin position="30"/>
        <end position="50"/>
    </location>
</feature>
<feature type="compositionally biased region" description="Low complexity" evidence="3">
    <location>
        <begin position="375"/>
        <end position="387"/>
    </location>
</feature>
<evidence type="ECO:0000259" key="5">
    <source>
        <dbReference type="Pfam" id="PF21864"/>
    </source>
</evidence>
<sequence length="445" mass="49000">MAHTAIFRLRRSLPAVAALRPSLSAAVPALSASPPLVSPSISSSSSSSSLISSSSSSIIIQSRPFRSSPSISLSSTPSGNKTYHLYKDGDEITPDTILFEGCDYNHWLITMEFPKDPKPTPEEMVRTYEETCAKGLNIRDMSIYDALDTFLFMIAILNLQLVVCHCVVAAILEEAKKRIYACSTTTYQGFQAIMTEEESEKFQGIPGVVFILPDSYIDPQNKEYGGDKYINGTIIPRPPPIQHHTGGRFRDRNRNYDRRRDVNFGAPHSQQGGPMQNQQTWPGNPQQNSSGPMQGDGRSYGAHQNYQPQQNYPPRQNYQPQQNYPSQQNYPPQQNFGSPGQGQRGGPIPVNNRDNAAGGRDSYQAEGRGPMPSHQGNYNQAGQGNYNLPQGHQSGYGHGNFAGDSYRGSYGQGTSSSYGQSYHGEEEGQRFSQADQGNMQGGHRN</sequence>
<keyword evidence="4" id="KW-0472">Membrane</keyword>
<gene>
    <name evidence="6" type="ORF">WN944_006201</name>
</gene>
<feature type="transmembrane region" description="Helical" evidence="4">
    <location>
        <begin position="150"/>
        <end position="172"/>
    </location>
</feature>
<dbReference type="Proteomes" id="UP001428341">
    <property type="component" value="Unassembled WGS sequence"/>
</dbReference>
<dbReference type="PANTHER" id="PTHR31346">
    <property type="entry name" value="MULTIPLE ORGANELLAR RNA EDITING FACTOR 2, CHLOROPLASTIC-RELATED-RELATED"/>
    <property type="match status" value="1"/>
</dbReference>
<keyword evidence="2" id="KW-0809">Transit peptide</keyword>
<feature type="compositionally biased region" description="Basic and acidic residues" evidence="3">
    <location>
        <begin position="248"/>
        <end position="262"/>
    </location>
</feature>
<keyword evidence="1" id="KW-0507">mRNA processing</keyword>
<name>A0AAP0QPG6_9ROSI</name>
<feature type="compositionally biased region" description="Low complexity" evidence="3">
    <location>
        <begin position="405"/>
        <end position="422"/>
    </location>
</feature>